<dbReference type="Proteomes" id="UP000594380">
    <property type="component" value="Unassembled WGS sequence"/>
</dbReference>
<comment type="caution">
    <text evidence="2">The sequence shown here is derived from an EMBL/GenBank/DDBJ whole genome shotgun (WGS) entry which is preliminary data.</text>
</comment>
<accession>A0A7Y6MXT7</accession>
<protein>
    <submittedName>
        <fullName evidence="2">Uncharacterized protein</fullName>
    </submittedName>
</protein>
<dbReference type="EMBL" id="JAALDK010000001">
    <property type="protein sequence ID" value="NUX98759.1"/>
    <property type="molecule type" value="Genomic_DNA"/>
</dbReference>
<proteinExistence type="predicted"/>
<evidence type="ECO:0000313" key="2">
    <source>
        <dbReference type="EMBL" id="NUX98759.1"/>
    </source>
</evidence>
<organism evidence="2 3">
    <name type="scientific">Paraburkholderia youngii</name>
    <dbReference type="NCBI Taxonomy" id="2782701"/>
    <lineage>
        <taxon>Bacteria</taxon>
        <taxon>Pseudomonadati</taxon>
        <taxon>Pseudomonadota</taxon>
        <taxon>Betaproteobacteria</taxon>
        <taxon>Burkholderiales</taxon>
        <taxon>Burkholderiaceae</taxon>
        <taxon>Paraburkholderia</taxon>
    </lineage>
</organism>
<evidence type="ECO:0000313" key="3">
    <source>
        <dbReference type="Proteomes" id="UP000594380"/>
    </source>
</evidence>
<reference evidence="2 3" key="1">
    <citation type="submission" date="2020-02" db="EMBL/GenBank/DDBJ databases">
        <title>Paraburkholderia simonii sp. nov. and Paraburkholderia youngii sp. nov. Brazilian and Mexican Mimosa-associated rhizobia.</title>
        <authorList>
            <person name="Mavima L."/>
            <person name="Beukes C.W."/>
            <person name="Chan W.Y."/>
            <person name="Palmer M."/>
            <person name="De Meyer S.E."/>
            <person name="James E.K."/>
            <person name="Venter S.N."/>
            <person name="Steenkamp E.T."/>
        </authorList>
    </citation>
    <scope>NUCLEOTIDE SEQUENCE [LARGE SCALE GENOMIC DNA]</scope>
    <source>
        <strain evidence="2 3">JPY169</strain>
    </source>
</reference>
<dbReference type="AlphaFoldDB" id="A0A7Y6MXT7"/>
<feature type="compositionally biased region" description="Polar residues" evidence="1">
    <location>
        <begin position="1"/>
        <end position="15"/>
    </location>
</feature>
<dbReference type="GeneID" id="301099347"/>
<feature type="region of interest" description="Disordered" evidence="1">
    <location>
        <begin position="1"/>
        <end position="21"/>
    </location>
</feature>
<gene>
    <name evidence="2" type="ORF">G5S42_03175</name>
</gene>
<dbReference type="RefSeq" id="WP_176105498.1">
    <property type="nucleotide sequence ID" value="NZ_JAALDK010000001.1"/>
</dbReference>
<name>A0A7Y6MXT7_9BURK</name>
<evidence type="ECO:0000256" key="1">
    <source>
        <dbReference type="SAM" id="MobiDB-lite"/>
    </source>
</evidence>
<sequence>MRKFTMTSVGGSTQKPSRRKLDRLARARGYRNAKAWAQAIISAQFQRQLGTITGRLSAPEPAGYQELPKEAA</sequence>